<sequence length="96" mass="10775">MAMVSAFYIRFRSQPIDLAEDPDEAATPLRGGFVLRIGRRSLINLLIRWQSVGINHVVLGVQYGRRPASEVLAELAQEVLPHFPTHAAPLSIEIQW</sequence>
<name>A0AB37UDG0_9CYAN</name>
<dbReference type="AlphaFoldDB" id="A0AB37UDG0"/>
<dbReference type="Proteomes" id="UP000282574">
    <property type="component" value="Unassembled WGS sequence"/>
</dbReference>
<evidence type="ECO:0000313" key="2">
    <source>
        <dbReference type="Proteomes" id="UP000282574"/>
    </source>
</evidence>
<reference evidence="1 2" key="1">
    <citation type="journal article" date="2019" name="Genome Biol. Evol.">
        <title>Day and night: Metabolic profiles and evolutionary relationships of six axenic non-marine cyanobacteria.</title>
        <authorList>
            <person name="Will S.E."/>
            <person name="Henke P."/>
            <person name="Boedeker C."/>
            <person name="Huang S."/>
            <person name="Brinkmann H."/>
            <person name="Rohde M."/>
            <person name="Jarek M."/>
            <person name="Friedl T."/>
            <person name="Seufert S."/>
            <person name="Schumacher M."/>
            <person name="Overmann J."/>
            <person name="Neumann-Schaal M."/>
            <person name="Petersen J."/>
        </authorList>
    </citation>
    <scope>NUCLEOTIDE SEQUENCE [LARGE SCALE GENOMIC DNA]</scope>
    <source>
        <strain evidence="1 2">SAG 39.79</strain>
    </source>
</reference>
<keyword evidence="2" id="KW-1185">Reference proteome</keyword>
<proteinExistence type="predicted"/>
<comment type="caution">
    <text evidence="1">The sequence shown here is derived from an EMBL/GenBank/DDBJ whole genome shotgun (WGS) entry which is preliminary data.</text>
</comment>
<gene>
    <name evidence="1" type="ORF">DSM107010_50800</name>
</gene>
<dbReference type="GO" id="GO:0016705">
    <property type="term" value="F:oxidoreductase activity, acting on paired donors, with incorporation or reduction of molecular oxygen"/>
    <property type="evidence" value="ECO:0007669"/>
    <property type="project" value="InterPro"/>
</dbReference>
<dbReference type="EMBL" id="RSCK01000062">
    <property type="protein sequence ID" value="RUT07401.1"/>
    <property type="molecule type" value="Genomic_DNA"/>
</dbReference>
<accession>A0AB37UDG0</accession>
<dbReference type="Gene3D" id="3.20.20.30">
    <property type="entry name" value="Luciferase-like domain"/>
    <property type="match status" value="1"/>
</dbReference>
<dbReference type="InterPro" id="IPR036661">
    <property type="entry name" value="Luciferase-like_sf"/>
</dbReference>
<evidence type="ECO:0000313" key="1">
    <source>
        <dbReference type="EMBL" id="RUT07401.1"/>
    </source>
</evidence>
<protein>
    <submittedName>
        <fullName evidence="1">Uncharacterized protein</fullName>
    </submittedName>
</protein>
<organism evidence="1 2">
    <name type="scientific">Chroococcidiopsis cubana SAG 39.79</name>
    <dbReference type="NCBI Taxonomy" id="388085"/>
    <lineage>
        <taxon>Bacteria</taxon>
        <taxon>Bacillati</taxon>
        <taxon>Cyanobacteriota</taxon>
        <taxon>Cyanophyceae</taxon>
        <taxon>Chroococcidiopsidales</taxon>
        <taxon>Chroococcidiopsidaceae</taxon>
        <taxon>Chroococcidiopsis</taxon>
    </lineage>
</organism>